<accession>A0A6G0WGI0</accession>
<protein>
    <submittedName>
        <fullName evidence="3">Zinc finger protein 271-like</fullName>
    </submittedName>
</protein>
<proteinExistence type="predicted"/>
<dbReference type="GO" id="GO:0008270">
    <property type="term" value="F:zinc ion binding"/>
    <property type="evidence" value="ECO:0007669"/>
    <property type="project" value="UniProtKB-UniRule"/>
</dbReference>
<dbReference type="SMART" id="SM00868">
    <property type="entry name" value="zf-AD"/>
    <property type="match status" value="1"/>
</dbReference>
<comment type="caution">
    <text evidence="3">The sequence shown here is derived from an EMBL/GenBank/DDBJ whole genome shotgun (WGS) entry which is preliminary data.</text>
</comment>
<keyword evidence="4" id="KW-1185">Reference proteome</keyword>
<evidence type="ECO:0000313" key="3">
    <source>
        <dbReference type="EMBL" id="KAF0726231.1"/>
    </source>
</evidence>
<gene>
    <name evidence="3" type="ORF">FWK35_00036036</name>
</gene>
<feature type="binding site" evidence="1">
    <location>
        <position position="73"/>
    </location>
    <ligand>
        <name>Zn(2+)</name>
        <dbReference type="ChEBI" id="CHEBI:29105"/>
    </ligand>
</feature>
<dbReference type="Pfam" id="PF07776">
    <property type="entry name" value="zf-AD"/>
    <property type="match status" value="1"/>
</dbReference>
<dbReference type="InterPro" id="IPR012934">
    <property type="entry name" value="Znf_AD"/>
</dbReference>
<keyword evidence="1" id="KW-0479">Metal-binding</keyword>
<dbReference type="GO" id="GO:0005634">
    <property type="term" value="C:nucleus"/>
    <property type="evidence" value="ECO:0007669"/>
    <property type="project" value="InterPro"/>
</dbReference>
<dbReference type="PROSITE" id="PS51915">
    <property type="entry name" value="ZAD"/>
    <property type="match status" value="1"/>
</dbReference>
<organism evidence="3 4">
    <name type="scientific">Aphis craccivora</name>
    <name type="common">Cowpea aphid</name>
    <dbReference type="NCBI Taxonomy" id="307492"/>
    <lineage>
        <taxon>Eukaryota</taxon>
        <taxon>Metazoa</taxon>
        <taxon>Ecdysozoa</taxon>
        <taxon>Arthropoda</taxon>
        <taxon>Hexapoda</taxon>
        <taxon>Insecta</taxon>
        <taxon>Pterygota</taxon>
        <taxon>Neoptera</taxon>
        <taxon>Paraneoptera</taxon>
        <taxon>Hemiptera</taxon>
        <taxon>Sternorrhyncha</taxon>
        <taxon>Aphidomorpha</taxon>
        <taxon>Aphidoidea</taxon>
        <taxon>Aphididae</taxon>
        <taxon>Aphidini</taxon>
        <taxon>Aphis</taxon>
        <taxon>Aphis</taxon>
    </lineage>
</organism>
<feature type="binding site" evidence="1">
    <location>
        <position position="19"/>
    </location>
    <ligand>
        <name>Zn(2+)</name>
        <dbReference type="ChEBI" id="CHEBI:29105"/>
    </ligand>
</feature>
<feature type="domain" description="ZAD" evidence="2">
    <location>
        <begin position="17"/>
        <end position="97"/>
    </location>
</feature>
<sequence>MFEESFNMNDLHSENFDLCRICLSEPEADRRLKFLHVLKNNESYFQLNLQIEELLGIKIESNDIKPKIVCENCYKSLFSWFEMKKKAQESQIVINYIATKKVLNKT</sequence>
<keyword evidence="1" id="KW-0863">Zinc-finger</keyword>
<dbReference type="SUPFAM" id="SSF57716">
    <property type="entry name" value="Glucocorticoid receptor-like (DNA-binding domain)"/>
    <property type="match status" value="1"/>
</dbReference>
<evidence type="ECO:0000256" key="1">
    <source>
        <dbReference type="PROSITE-ProRule" id="PRU01263"/>
    </source>
</evidence>
<name>A0A6G0WGI0_APHCR</name>
<feature type="binding site" evidence="1">
    <location>
        <position position="70"/>
    </location>
    <ligand>
        <name>Zn(2+)</name>
        <dbReference type="ChEBI" id="CHEBI:29105"/>
    </ligand>
</feature>
<reference evidence="3 4" key="1">
    <citation type="submission" date="2019-08" db="EMBL/GenBank/DDBJ databases">
        <title>Whole genome of Aphis craccivora.</title>
        <authorList>
            <person name="Voronova N.V."/>
            <person name="Shulinski R.S."/>
            <person name="Bandarenka Y.V."/>
            <person name="Zhorov D.G."/>
            <person name="Warner D."/>
        </authorList>
    </citation>
    <scope>NUCLEOTIDE SEQUENCE [LARGE SCALE GENOMIC DNA]</scope>
    <source>
        <strain evidence="3">180601</strain>
        <tissue evidence="3">Whole Body</tissue>
    </source>
</reference>
<dbReference type="Proteomes" id="UP000478052">
    <property type="component" value="Unassembled WGS sequence"/>
</dbReference>
<dbReference type="AlphaFoldDB" id="A0A6G0WGI0"/>
<evidence type="ECO:0000313" key="4">
    <source>
        <dbReference type="Proteomes" id="UP000478052"/>
    </source>
</evidence>
<feature type="binding site" evidence="1">
    <location>
        <position position="22"/>
    </location>
    <ligand>
        <name>Zn(2+)</name>
        <dbReference type="ChEBI" id="CHEBI:29105"/>
    </ligand>
</feature>
<evidence type="ECO:0000259" key="2">
    <source>
        <dbReference type="PROSITE" id="PS51915"/>
    </source>
</evidence>
<keyword evidence="1" id="KW-0862">Zinc</keyword>
<dbReference type="Gene3D" id="3.40.1800.20">
    <property type="match status" value="1"/>
</dbReference>
<dbReference type="OrthoDB" id="10500548at2759"/>
<dbReference type="EMBL" id="VUJU01008759">
    <property type="protein sequence ID" value="KAF0726231.1"/>
    <property type="molecule type" value="Genomic_DNA"/>
</dbReference>